<sequence length="331" mass="36744">MSTISSLTKSLNTLIENKVKHSVFIWGAPGIGKSSAVTQVAKDKDLELIDLRISQLAPTDIRGLPYTKDGRAYFAPPSFLPTSGEGILFLDELNMASPSVMGIAQQLILDRQVGDYKVPEGWFIVAAGNRTEDRAAISQMPAPVANRFIHFHIDSSLDSWKEYAIGAGINEKILAFLNFRPQLLYNFEKNQSAWPSPRSWEFANTLLNIDLSIESAVGSGAASEFYAYQTIYTELPNVDLIFDGEDIPVPHEPSLIYAVCGALINRAKTADNVFKGLKWLMRGTTEDYVGLYMSDAMIALKAKNLQGAFIKIVSKDSDTKDFMKKYQELLR</sequence>
<keyword evidence="3" id="KW-1185">Reference proteome</keyword>
<dbReference type="OrthoDB" id="3730at10239"/>
<dbReference type="GeneID" id="14013959"/>
<organism evidence="2 3">
    <name type="scientific">Cyanophage S-TIM5</name>
    <dbReference type="NCBI Taxonomy" id="1137745"/>
    <lineage>
        <taxon>Viruses</taxon>
        <taxon>Duplodnaviria</taxon>
        <taxon>Heunggongvirae</taxon>
        <taxon>Uroviricota</taxon>
        <taxon>Caudoviricetes</taxon>
        <taxon>Aurunvirus</taxon>
        <taxon>Aurunvirus STIM5</taxon>
    </lineage>
</organism>
<evidence type="ECO:0000313" key="2">
    <source>
        <dbReference type="EMBL" id="AEZ65751.1"/>
    </source>
</evidence>
<dbReference type="RefSeq" id="YP_007006166.1">
    <property type="nucleotide sequence ID" value="NC_019516.2"/>
</dbReference>
<dbReference type="Pfam" id="PF07728">
    <property type="entry name" value="AAA_5"/>
    <property type="match status" value="1"/>
</dbReference>
<evidence type="ECO:0000259" key="1">
    <source>
        <dbReference type="Pfam" id="PF07728"/>
    </source>
</evidence>
<dbReference type="GO" id="GO:0016887">
    <property type="term" value="F:ATP hydrolysis activity"/>
    <property type="evidence" value="ECO:0007669"/>
    <property type="project" value="InterPro"/>
</dbReference>
<dbReference type="InterPro" id="IPR011704">
    <property type="entry name" value="ATPase_dyneun-rel_AAA"/>
</dbReference>
<proteinExistence type="predicted"/>
<reference evidence="2 3" key="1">
    <citation type="journal article" date="2012" name="Proc. Natl. Acad. Sci. U.S.A.">
        <title>A novel lineage of myoviruses infecting cyanobacteria is widespread in the oceans.</title>
        <authorList>
            <person name="Sabehi G."/>
            <person name="Shaulov L."/>
            <person name="Silver D.H."/>
            <person name="Yanai I."/>
            <person name="Harel A."/>
            <person name="Lindell D."/>
        </authorList>
    </citation>
    <scope>NUCLEOTIDE SEQUENCE [LARGE SCALE GENOMIC DNA]</scope>
</reference>
<evidence type="ECO:0000313" key="3">
    <source>
        <dbReference type="Proteomes" id="UP000007178"/>
    </source>
</evidence>
<dbReference type="Gene3D" id="3.40.50.300">
    <property type="entry name" value="P-loop containing nucleotide triphosphate hydrolases"/>
    <property type="match status" value="1"/>
</dbReference>
<protein>
    <submittedName>
        <fullName evidence="2">MoxR-like ATPase</fullName>
    </submittedName>
</protein>
<dbReference type="KEGG" id="vg:14013959"/>
<dbReference type="EMBL" id="JQ245707">
    <property type="protein sequence ID" value="AEZ65751.1"/>
    <property type="molecule type" value="Genomic_DNA"/>
</dbReference>
<dbReference type="SUPFAM" id="SSF52540">
    <property type="entry name" value="P-loop containing nucleoside triphosphate hydrolases"/>
    <property type="match status" value="1"/>
</dbReference>
<dbReference type="InterPro" id="IPR027417">
    <property type="entry name" value="P-loop_NTPase"/>
</dbReference>
<dbReference type="GO" id="GO:0005524">
    <property type="term" value="F:ATP binding"/>
    <property type="evidence" value="ECO:0007669"/>
    <property type="project" value="InterPro"/>
</dbReference>
<feature type="domain" description="ATPase dynein-related AAA" evidence="1">
    <location>
        <begin position="23"/>
        <end position="114"/>
    </location>
</feature>
<accession>H6WG28</accession>
<name>H6WG28_9CAUD</name>
<dbReference type="Proteomes" id="UP000007178">
    <property type="component" value="Segment"/>
</dbReference>